<feature type="transmembrane region" description="Helical" evidence="1">
    <location>
        <begin position="21"/>
        <end position="38"/>
    </location>
</feature>
<evidence type="ECO:0000256" key="1">
    <source>
        <dbReference type="SAM" id="Phobius"/>
    </source>
</evidence>
<accession>A0A5J6MZ29</accession>
<feature type="transmembrane region" description="Helical" evidence="1">
    <location>
        <begin position="44"/>
        <end position="65"/>
    </location>
</feature>
<gene>
    <name evidence="2" type="ORF">FRZ61_29970</name>
</gene>
<evidence type="ECO:0000313" key="3">
    <source>
        <dbReference type="Proteomes" id="UP000325797"/>
    </source>
</evidence>
<reference evidence="2 3" key="1">
    <citation type="submission" date="2019-08" db="EMBL/GenBank/DDBJ databases">
        <title>Hyperibacter terrae gen. nov., sp. nov. and Hyperibacter viscosus sp. nov., two new members in the family Rhodospirillaceae isolated from the rhizosphere of Hypericum perforatum.</title>
        <authorList>
            <person name="Noviana Z."/>
        </authorList>
    </citation>
    <scope>NUCLEOTIDE SEQUENCE [LARGE SCALE GENOMIC DNA]</scope>
    <source>
        <strain evidence="2 3">R5959</strain>
    </source>
</reference>
<dbReference type="KEGG" id="hadh:FRZ61_29970"/>
<dbReference type="RefSeq" id="WP_151118490.1">
    <property type="nucleotide sequence ID" value="NZ_CP042582.1"/>
</dbReference>
<evidence type="ECO:0000313" key="2">
    <source>
        <dbReference type="EMBL" id="QEX23062.1"/>
    </source>
</evidence>
<dbReference type="EMBL" id="CP042582">
    <property type="protein sequence ID" value="QEX23062.1"/>
    <property type="molecule type" value="Genomic_DNA"/>
</dbReference>
<keyword evidence="3" id="KW-1185">Reference proteome</keyword>
<dbReference type="Proteomes" id="UP000325797">
    <property type="component" value="Chromosome"/>
</dbReference>
<dbReference type="AlphaFoldDB" id="A0A5J6MZ29"/>
<sequence length="67" mass="7460">MTLTDASKAGGWRRWLKRDRLENVACTLIGAGVIMLMQPLALTLFSYSFTVILAGTIMFVIVSHFPE</sequence>
<dbReference type="OrthoDB" id="9807249at2"/>
<proteinExistence type="predicted"/>
<keyword evidence="1" id="KW-1133">Transmembrane helix</keyword>
<keyword evidence="1" id="KW-0472">Membrane</keyword>
<organism evidence="2 3">
    <name type="scientific">Hypericibacter adhaerens</name>
    <dbReference type="NCBI Taxonomy" id="2602016"/>
    <lineage>
        <taxon>Bacteria</taxon>
        <taxon>Pseudomonadati</taxon>
        <taxon>Pseudomonadota</taxon>
        <taxon>Alphaproteobacteria</taxon>
        <taxon>Rhodospirillales</taxon>
        <taxon>Dongiaceae</taxon>
        <taxon>Hypericibacter</taxon>
    </lineage>
</organism>
<name>A0A5J6MZ29_9PROT</name>
<keyword evidence="1" id="KW-0812">Transmembrane</keyword>
<protein>
    <submittedName>
        <fullName evidence="2">Uncharacterized protein</fullName>
    </submittedName>
</protein>